<gene>
    <name evidence="3" type="ORF">SAMN02746066_04154</name>
</gene>
<keyword evidence="4" id="KW-1185">Reference proteome</keyword>
<dbReference type="RefSeq" id="WP_084139405.1">
    <property type="nucleotide sequence ID" value="NZ_FRCP01000024.1"/>
</dbReference>
<feature type="domain" description="Endonuclease GajA/Old nuclease/RecF-like AAA" evidence="2">
    <location>
        <begin position="4"/>
        <end position="456"/>
    </location>
</feature>
<dbReference type="InterPro" id="IPR027417">
    <property type="entry name" value="P-loop_NTPase"/>
</dbReference>
<evidence type="ECO:0000259" key="2">
    <source>
        <dbReference type="Pfam" id="PF13175"/>
    </source>
</evidence>
<dbReference type="EMBL" id="FRCP01000024">
    <property type="protein sequence ID" value="SHM97234.1"/>
    <property type="molecule type" value="Genomic_DNA"/>
</dbReference>
<dbReference type="PANTHER" id="PTHR43581">
    <property type="entry name" value="ATP/GTP PHOSPHATASE"/>
    <property type="match status" value="1"/>
</dbReference>
<dbReference type="Proteomes" id="UP000184038">
    <property type="component" value="Unassembled WGS sequence"/>
</dbReference>
<feature type="region of interest" description="Disordered" evidence="1">
    <location>
        <begin position="307"/>
        <end position="334"/>
    </location>
</feature>
<dbReference type="Pfam" id="PF13175">
    <property type="entry name" value="AAA_15"/>
    <property type="match status" value="1"/>
</dbReference>
<name>A0A1M7N158_9FIRM</name>
<dbReference type="AlphaFoldDB" id="A0A1M7N158"/>
<dbReference type="SUPFAM" id="SSF52540">
    <property type="entry name" value="P-loop containing nucleoside triphosphate hydrolases"/>
    <property type="match status" value="1"/>
</dbReference>
<dbReference type="OrthoDB" id="9810873at2"/>
<proteinExistence type="predicted"/>
<sequence>MSNMRLVRYRVEKYKSVMDSGWIDCDDVTTLVGVNEAGKSNLLLALWKLNPAKGGEIVFSDDMPVKLFSELRNAEKKPQFIHAIFEITSEFVLEKISELSGFCPDSVRTVSISRDYDGVRFVSFPDAKAYDKLPVSETVTLLQKELSVTTELDEMGKTEEGIKSEAIEKINTALKIVEGKDYISNSDATSLYDVFDDIHGKVMQTSKIRPVLIQLKEYFSEMKSGFERPNPSLIEEVREIVFSNMPKFVYYSNYGNLDSEIYLPHVIDNQKRTDLTGIAEAKARTLRVLFEYVNLDPKEILEMGRDAQGRLDGNGNQIEPPSEKEIQQRAEKKKERDVLLQSASTKLTRDFREWWNQGNYNFDFRADGKHFRIWVSDDVRPERIVLENRSTGLQWFMSFYLVFLVESEEAHAGAILLLDEAGLSLHPLAQKDLSLFFSNLAKTNQIVNTTHSPFLIDINHVERAKVVFVDKDGYTVVSNDLRAAESRLKTNSVYAVHAALGLSVSDILLQGCRLVIVEGPSDQYYFNAIKLFLICKKLIEPKQEIIFVPSGGVKAVGSLASLLSAKNDLPSVILDSDKSGRDFKDKLCRNLYASEPHKILEIFDFNKVLDSEVEDIIPFHLLQRPIDRIFNNIELDFSEVYNPKTPIIPQLEKFAGDNAISLPNGYKVELARQFKQILQNQMDKYDDDTVIYRWKTIFDSLLQQ</sequence>
<evidence type="ECO:0000256" key="1">
    <source>
        <dbReference type="SAM" id="MobiDB-lite"/>
    </source>
</evidence>
<evidence type="ECO:0000313" key="3">
    <source>
        <dbReference type="EMBL" id="SHM97234.1"/>
    </source>
</evidence>
<dbReference type="InterPro" id="IPR041685">
    <property type="entry name" value="AAA_GajA/Old/RecF-like"/>
</dbReference>
<dbReference type="STRING" id="1120996.SAMN02746066_04154"/>
<reference evidence="3 4" key="1">
    <citation type="submission" date="2016-11" db="EMBL/GenBank/DDBJ databases">
        <authorList>
            <person name="Jaros S."/>
            <person name="Januszkiewicz K."/>
            <person name="Wedrychowicz H."/>
        </authorList>
    </citation>
    <scope>NUCLEOTIDE SEQUENCE [LARGE SCALE GENOMIC DNA]</scope>
    <source>
        <strain evidence="3 4">DSM 15930</strain>
    </source>
</reference>
<accession>A0A1M7N158</accession>
<evidence type="ECO:0000313" key="4">
    <source>
        <dbReference type="Proteomes" id="UP000184038"/>
    </source>
</evidence>
<protein>
    <submittedName>
        <fullName evidence="3">AAA ATPase domain-containing protein</fullName>
    </submittedName>
</protein>
<dbReference type="Gene3D" id="3.40.50.300">
    <property type="entry name" value="P-loop containing nucleotide triphosphate hydrolases"/>
    <property type="match status" value="1"/>
</dbReference>
<dbReference type="PANTHER" id="PTHR43581:SF4">
    <property type="entry name" value="ATP_GTP PHOSPHATASE"/>
    <property type="match status" value="1"/>
</dbReference>
<feature type="compositionally biased region" description="Basic and acidic residues" evidence="1">
    <location>
        <begin position="321"/>
        <end position="334"/>
    </location>
</feature>
<dbReference type="InterPro" id="IPR051396">
    <property type="entry name" value="Bact_Antivir_Def_Nuclease"/>
</dbReference>
<organism evidence="3 4">
    <name type="scientific">Anaerosporobacter mobilis DSM 15930</name>
    <dbReference type="NCBI Taxonomy" id="1120996"/>
    <lineage>
        <taxon>Bacteria</taxon>
        <taxon>Bacillati</taxon>
        <taxon>Bacillota</taxon>
        <taxon>Clostridia</taxon>
        <taxon>Lachnospirales</taxon>
        <taxon>Lachnospiraceae</taxon>
        <taxon>Anaerosporobacter</taxon>
    </lineage>
</organism>